<dbReference type="Proteomes" id="UP000775213">
    <property type="component" value="Unassembled WGS sequence"/>
</dbReference>
<sequence>MYPSFDHRFFHCRSSSLTVRTLCSDLQSLAVNLPTSRSIKANSPTHITCPRLEPKASSLVAKAPNQQTKV</sequence>
<proteinExistence type="predicted"/>
<keyword evidence="2" id="KW-1185">Reference proteome</keyword>
<protein>
    <submittedName>
        <fullName evidence="1">Uncharacterized protein</fullName>
    </submittedName>
</protein>
<dbReference type="AlphaFoldDB" id="A0AAV7H3I5"/>
<accession>A0AAV7H3I5</accession>
<organism evidence="1 2">
    <name type="scientific">Dendrobium chrysotoxum</name>
    <name type="common">Orchid</name>
    <dbReference type="NCBI Taxonomy" id="161865"/>
    <lineage>
        <taxon>Eukaryota</taxon>
        <taxon>Viridiplantae</taxon>
        <taxon>Streptophyta</taxon>
        <taxon>Embryophyta</taxon>
        <taxon>Tracheophyta</taxon>
        <taxon>Spermatophyta</taxon>
        <taxon>Magnoliopsida</taxon>
        <taxon>Liliopsida</taxon>
        <taxon>Asparagales</taxon>
        <taxon>Orchidaceae</taxon>
        <taxon>Epidendroideae</taxon>
        <taxon>Malaxideae</taxon>
        <taxon>Dendrobiinae</taxon>
        <taxon>Dendrobium</taxon>
    </lineage>
</organism>
<name>A0AAV7H3I5_DENCH</name>
<comment type="caution">
    <text evidence="1">The sequence shown here is derived from an EMBL/GenBank/DDBJ whole genome shotgun (WGS) entry which is preliminary data.</text>
</comment>
<dbReference type="EMBL" id="JAGFBR010000008">
    <property type="protein sequence ID" value="KAH0463026.1"/>
    <property type="molecule type" value="Genomic_DNA"/>
</dbReference>
<evidence type="ECO:0000313" key="1">
    <source>
        <dbReference type="EMBL" id="KAH0463026.1"/>
    </source>
</evidence>
<reference evidence="1 2" key="1">
    <citation type="journal article" date="2021" name="Hortic Res">
        <title>Chromosome-scale assembly of the Dendrobium chrysotoxum genome enhances the understanding of orchid evolution.</title>
        <authorList>
            <person name="Zhang Y."/>
            <person name="Zhang G.Q."/>
            <person name="Zhang D."/>
            <person name="Liu X.D."/>
            <person name="Xu X.Y."/>
            <person name="Sun W.H."/>
            <person name="Yu X."/>
            <person name="Zhu X."/>
            <person name="Wang Z.W."/>
            <person name="Zhao X."/>
            <person name="Zhong W.Y."/>
            <person name="Chen H."/>
            <person name="Yin W.L."/>
            <person name="Huang T."/>
            <person name="Niu S.C."/>
            <person name="Liu Z.J."/>
        </authorList>
    </citation>
    <scope>NUCLEOTIDE SEQUENCE [LARGE SCALE GENOMIC DNA]</scope>
    <source>
        <strain evidence="1">Lindl</strain>
    </source>
</reference>
<evidence type="ECO:0000313" key="2">
    <source>
        <dbReference type="Proteomes" id="UP000775213"/>
    </source>
</evidence>
<gene>
    <name evidence="1" type="ORF">IEQ34_007608</name>
</gene>